<evidence type="ECO:0000313" key="2">
    <source>
        <dbReference type="EMBL" id="MCI55101.1"/>
    </source>
</evidence>
<feature type="compositionally biased region" description="Polar residues" evidence="1">
    <location>
        <begin position="73"/>
        <end position="82"/>
    </location>
</feature>
<organism evidence="2 3">
    <name type="scientific">Trifolium medium</name>
    <dbReference type="NCBI Taxonomy" id="97028"/>
    <lineage>
        <taxon>Eukaryota</taxon>
        <taxon>Viridiplantae</taxon>
        <taxon>Streptophyta</taxon>
        <taxon>Embryophyta</taxon>
        <taxon>Tracheophyta</taxon>
        <taxon>Spermatophyta</taxon>
        <taxon>Magnoliopsida</taxon>
        <taxon>eudicotyledons</taxon>
        <taxon>Gunneridae</taxon>
        <taxon>Pentapetalae</taxon>
        <taxon>rosids</taxon>
        <taxon>fabids</taxon>
        <taxon>Fabales</taxon>
        <taxon>Fabaceae</taxon>
        <taxon>Papilionoideae</taxon>
        <taxon>50 kb inversion clade</taxon>
        <taxon>NPAAA clade</taxon>
        <taxon>Hologalegina</taxon>
        <taxon>IRL clade</taxon>
        <taxon>Trifolieae</taxon>
        <taxon>Trifolium</taxon>
    </lineage>
</organism>
<evidence type="ECO:0000256" key="1">
    <source>
        <dbReference type="SAM" id="MobiDB-lite"/>
    </source>
</evidence>
<protein>
    <submittedName>
        <fullName evidence="2">Uncharacterized protein</fullName>
    </submittedName>
</protein>
<feature type="region of interest" description="Disordered" evidence="1">
    <location>
        <begin position="49"/>
        <end position="82"/>
    </location>
</feature>
<feature type="compositionally biased region" description="Polar residues" evidence="1">
    <location>
        <begin position="13"/>
        <end position="23"/>
    </location>
</feature>
<feature type="compositionally biased region" description="Basic and acidic residues" evidence="1">
    <location>
        <begin position="59"/>
        <end position="72"/>
    </location>
</feature>
<evidence type="ECO:0000313" key="3">
    <source>
        <dbReference type="Proteomes" id="UP000265520"/>
    </source>
</evidence>
<name>A0A392T1T5_9FABA</name>
<feature type="region of interest" description="Disordered" evidence="1">
    <location>
        <begin position="13"/>
        <end position="34"/>
    </location>
</feature>
<sequence length="82" mass="9836">MWVDKITEEINTRWPSTQIQPKQTPFVPTPKPKEYKQQMKKWRYHYKKAKKSKFGGKTKASDNEDEKKEETSARGSTRMDTW</sequence>
<feature type="non-terminal residue" evidence="2">
    <location>
        <position position="82"/>
    </location>
</feature>
<accession>A0A392T1T5</accession>
<keyword evidence="3" id="KW-1185">Reference proteome</keyword>
<proteinExistence type="predicted"/>
<dbReference type="Proteomes" id="UP000265520">
    <property type="component" value="Unassembled WGS sequence"/>
</dbReference>
<dbReference type="AlphaFoldDB" id="A0A392T1T5"/>
<reference evidence="2 3" key="1">
    <citation type="journal article" date="2018" name="Front. Plant Sci.">
        <title>Red Clover (Trifolium pratense) and Zigzag Clover (T. medium) - A Picture of Genomic Similarities and Differences.</title>
        <authorList>
            <person name="Dluhosova J."/>
            <person name="Istvanek J."/>
            <person name="Nedelnik J."/>
            <person name="Repkova J."/>
        </authorList>
    </citation>
    <scope>NUCLEOTIDE SEQUENCE [LARGE SCALE GENOMIC DNA]</scope>
    <source>
        <strain evidence="3">cv. 10/8</strain>
        <tissue evidence="2">Leaf</tissue>
    </source>
</reference>
<comment type="caution">
    <text evidence="2">The sequence shown here is derived from an EMBL/GenBank/DDBJ whole genome shotgun (WGS) entry which is preliminary data.</text>
</comment>
<dbReference type="EMBL" id="LXQA010490736">
    <property type="protein sequence ID" value="MCI55101.1"/>
    <property type="molecule type" value="Genomic_DNA"/>
</dbReference>